<dbReference type="AlphaFoldDB" id="B0VHX2"/>
<feature type="domain" description="Spi protease inhibitor" evidence="8">
    <location>
        <begin position="27"/>
        <end position="133"/>
    </location>
</feature>
<evidence type="ECO:0000256" key="4">
    <source>
        <dbReference type="ARBA" id="ARBA00022801"/>
    </source>
</evidence>
<dbReference type="Pfam" id="PF18962">
    <property type="entry name" value="Por_Secre_tail"/>
    <property type="match status" value="1"/>
</dbReference>
<dbReference type="InterPro" id="IPR000200">
    <property type="entry name" value="Peptidase_C10"/>
</dbReference>
<evidence type="ECO:0000256" key="7">
    <source>
        <dbReference type="SAM" id="Phobius"/>
    </source>
</evidence>
<sequence>MRLNRNQLARKIMLVAGLCLVTIIMWAKVVEPDNALLAAKYYLQEAGLKSPIYAGNAELFVYSSGKLLPLEFNKAVEFEPTLYFINYANGNYAIVSAEDNFYPVLAYSDEGLTDINNLPPAFYYWLENYSAQIEQIREAKIAYPENVQLWQSLIEGSYRNAFRTERSVGPLLTTLWDQGWPYNALCPVDSQGSGGHVYAGCVATAMGMVMKYWNHPQTGVGSDSYYCPGYGYQSANFENTTYLWDQMYDTAGATPAEYLPIATLLYHCGVAVHMGYSIDGSGAQSTDAALAFVEHFRYPNAQYVMKNSYTDANWNNLLTSQVDNGIPVYYSGYDPVEGGHAFVMDGYDTANHFHFNFGWSGSGNGYFYTSNPGGFTNNQSAIINIIPENYSISAVPVKLIAHDTTAGDNFTVTVKTNPILGSWNVTHYDFVLYYDSEFIDYIGYSTTGTISENGTITVVENPSGIISVDWNNTAHICGGGVLINFTFRTRDMGDFLFDITSMHYNTTPVSNVSYVMIHSSAPVDNIAESRIVLTNIMNLTYNSIGTTQMNTTYLLPSWNITHFQYHLNYNPAKIAYNDIITEGMISANCEVNVDSSNPGVLNITGNSTVPLIGAGALMKIRFKAIGNTGSISVTQISISDFFYNNVAISDVGTANVVLSAYTANEDEIVAVPEPKLEIYPNPFQDNAMLKFTGTNKAPVRIHIYNIKGQLVKELLISDPLNSQISWNRSDVKGKTVADGIYFLHWQQGEQSGINKVLVIK</sequence>
<dbReference type="STRING" id="459349.CLOAM1071"/>
<evidence type="ECO:0000256" key="6">
    <source>
        <dbReference type="PIRSR" id="PIRSR600200-1"/>
    </source>
</evidence>
<dbReference type="eggNOG" id="COG1572">
    <property type="taxonomic scope" value="Bacteria"/>
</dbReference>
<dbReference type="Proteomes" id="UP000002019">
    <property type="component" value="Chromosome"/>
</dbReference>
<reference evidence="10 11" key="1">
    <citation type="journal article" date="2008" name="J. Bacteriol.">
        <title>'Candidatus Cloacamonas acidaminovorans': genome sequence reconstruction provides a first glimpse of a new bacterial division.</title>
        <authorList>
            <person name="Pelletier E."/>
            <person name="Kreimeyer A."/>
            <person name="Bocs S."/>
            <person name="Rouy Z."/>
            <person name="Gyapay G."/>
            <person name="Chouari R."/>
            <person name="Riviere D."/>
            <person name="Ganesan A."/>
            <person name="Daegelen P."/>
            <person name="Sghir A."/>
            <person name="Cohen G.N."/>
            <person name="Medigue C."/>
            <person name="Weissenbach J."/>
            <person name="Le Paslier D."/>
        </authorList>
    </citation>
    <scope>NUCLEOTIDE SEQUENCE [LARGE SCALE GENOMIC DNA]</scope>
    <source>
        <strain evidence="11">Evry</strain>
    </source>
</reference>
<keyword evidence="7" id="KW-0472">Membrane</keyword>
<dbReference type="Pfam" id="PF13734">
    <property type="entry name" value="Inhibitor_I69"/>
    <property type="match status" value="1"/>
</dbReference>
<dbReference type="Gene3D" id="3.90.70.50">
    <property type="entry name" value="Peptidase C10, streptopain"/>
    <property type="match status" value="1"/>
</dbReference>
<feature type="active site" description="Proton acceptor" evidence="6">
    <location>
        <position position="340"/>
    </location>
</feature>
<dbReference type="GO" id="GO:0030246">
    <property type="term" value="F:carbohydrate binding"/>
    <property type="evidence" value="ECO:0007669"/>
    <property type="project" value="InterPro"/>
</dbReference>
<feature type="domain" description="Secretion system C-terminal sorting" evidence="9">
    <location>
        <begin position="678"/>
        <end position="758"/>
    </location>
</feature>
<gene>
    <name evidence="10" type="ordered locus">CLOAM1071</name>
</gene>
<dbReference type="RefSeq" id="WP_015424801.1">
    <property type="nucleotide sequence ID" value="NC_020449.1"/>
</dbReference>
<dbReference type="EC" id="3.4.22.10" evidence="10"/>
<evidence type="ECO:0000259" key="8">
    <source>
        <dbReference type="Pfam" id="PF13734"/>
    </source>
</evidence>
<dbReference type="CDD" id="cd08547">
    <property type="entry name" value="Type_II_cohesin"/>
    <property type="match status" value="2"/>
</dbReference>
<keyword evidence="7" id="KW-0812">Transmembrane</keyword>
<feature type="transmembrane region" description="Helical" evidence="7">
    <location>
        <begin position="12"/>
        <end position="30"/>
    </location>
</feature>
<dbReference type="InterPro" id="IPR038765">
    <property type="entry name" value="Papain-like_cys_pep_sf"/>
</dbReference>
<organism evidence="10 11">
    <name type="scientific">Cloacimonas acidaminovorans (strain Evry)</name>
    <dbReference type="NCBI Taxonomy" id="459349"/>
    <lineage>
        <taxon>Bacteria</taxon>
        <taxon>Pseudomonadati</taxon>
        <taxon>Candidatus Cloacimonadota</taxon>
        <taxon>Candidatus Cloacimonadia</taxon>
        <taxon>Candidatus Cloacimonadales</taxon>
        <taxon>Candidatus Cloacimonadaceae</taxon>
        <taxon>Candidatus Cloacimonas</taxon>
    </lineage>
</organism>
<dbReference type="InterPro" id="IPR008965">
    <property type="entry name" value="CBM2/CBM3_carb-bd_dom_sf"/>
</dbReference>
<dbReference type="GO" id="GO:0008234">
    <property type="term" value="F:cysteine-type peptidase activity"/>
    <property type="evidence" value="ECO:0007669"/>
    <property type="project" value="UniProtKB-KW"/>
</dbReference>
<evidence type="ECO:0000256" key="5">
    <source>
        <dbReference type="ARBA" id="ARBA00022807"/>
    </source>
</evidence>
<keyword evidence="4 10" id="KW-0378">Hydrolase</keyword>
<dbReference type="OrthoDB" id="2235251at2"/>
<evidence type="ECO:0000313" key="11">
    <source>
        <dbReference type="Proteomes" id="UP000002019"/>
    </source>
</evidence>
<dbReference type="NCBIfam" id="TIGR04183">
    <property type="entry name" value="Por_Secre_tail"/>
    <property type="match status" value="1"/>
</dbReference>
<keyword evidence="11" id="KW-1185">Reference proteome</keyword>
<dbReference type="HOGENOM" id="CLU_366694_0_0_0"/>
<keyword evidence="3" id="KW-0732">Signal</keyword>
<protein>
    <submittedName>
        <fullName evidence="10">Streptopain</fullName>
        <ecNumber evidence="10">3.4.22.10</ecNumber>
    </submittedName>
</protein>
<dbReference type="GO" id="GO:0006508">
    <property type="term" value="P:proteolysis"/>
    <property type="evidence" value="ECO:0007669"/>
    <property type="project" value="UniProtKB-KW"/>
</dbReference>
<dbReference type="SUPFAM" id="SSF49384">
    <property type="entry name" value="Carbohydrate-binding domain"/>
    <property type="match status" value="2"/>
</dbReference>
<dbReference type="Gene3D" id="2.60.40.680">
    <property type="match status" value="2"/>
</dbReference>
<dbReference type="Gene3D" id="2.60.40.4070">
    <property type="match status" value="1"/>
</dbReference>
<dbReference type="SUPFAM" id="SSF54001">
    <property type="entry name" value="Cysteine proteinases"/>
    <property type="match status" value="1"/>
</dbReference>
<dbReference type="InterPro" id="IPR025896">
    <property type="entry name" value="Spi_Prtas-inh"/>
</dbReference>
<dbReference type="KEGG" id="caci:CLOAM1071"/>
<keyword evidence="2" id="KW-0645">Protease</keyword>
<keyword evidence="5" id="KW-0788">Thiol protease</keyword>
<proteinExistence type="inferred from homology"/>
<feature type="active site" description="Nucleophile" evidence="6">
    <location>
        <position position="201"/>
    </location>
</feature>
<keyword evidence="7" id="KW-1133">Transmembrane helix</keyword>
<accession>B0VHX2</accession>
<dbReference type="EMBL" id="CU466930">
    <property type="protein sequence ID" value="CAO80943.1"/>
    <property type="molecule type" value="Genomic_DNA"/>
</dbReference>
<evidence type="ECO:0000259" key="9">
    <source>
        <dbReference type="Pfam" id="PF18962"/>
    </source>
</evidence>
<dbReference type="InterPro" id="IPR044934">
    <property type="entry name" value="Streptopain_sf"/>
</dbReference>
<evidence type="ECO:0000313" key="10">
    <source>
        <dbReference type="EMBL" id="CAO80943.1"/>
    </source>
</evidence>
<name>B0VHX2_CLOAI</name>
<dbReference type="PRINTS" id="PR00797">
    <property type="entry name" value="STREPTOPAIN"/>
</dbReference>
<dbReference type="Pfam" id="PF01640">
    <property type="entry name" value="Peptidase_C10"/>
    <property type="match status" value="1"/>
</dbReference>
<evidence type="ECO:0000256" key="1">
    <source>
        <dbReference type="ARBA" id="ARBA00009693"/>
    </source>
</evidence>
<dbReference type="InterPro" id="IPR026444">
    <property type="entry name" value="Secre_tail"/>
</dbReference>
<comment type="similarity">
    <text evidence="1">Belongs to the peptidase C10 family.</text>
</comment>
<evidence type="ECO:0000256" key="3">
    <source>
        <dbReference type="ARBA" id="ARBA00022729"/>
    </source>
</evidence>
<evidence type="ECO:0000256" key="2">
    <source>
        <dbReference type="ARBA" id="ARBA00022670"/>
    </source>
</evidence>